<evidence type="ECO:0000313" key="3">
    <source>
        <dbReference type="Proteomes" id="UP000245683"/>
    </source>
</evidence>
<keyword evidence="3" id="KW-1185">Reference proteome</keyword>
<organism evidence="2 3">
    <name type="scientific">Micromonospora globispora</name>
    <dbReference type="NCBI Taxonomy" id="1450148"/>
    <lineage>
        <taxon>Bacteria</taxon>
        <taxon>Bacillati</taxon>
        <taxon>Actinomycetota</taxon>
        <taxon>Actinomycetes</taxon>
        <taxon>Micromonosporales</taxon>
        <taxon>Micromonosporaceae</taxon>
        <taxon>Micromonospora</taxon>
    </lineage>
</organism>
<sequence>REELAVRSRERDALAADLTAGRQAAASAEAGLRELTVRLQAAEADRDLAQRRAAQLADQVSDLASALARLGSAQPDAATA</sequence>
<evidence type="ECO:0000313" key="2">
    <source>
        <dbReference type="EMBL" id="PWU44418.1"/>
    </source>
</evidence>
<reference evidence="3" key="1">
    <citation type="submission" date="2018-05" db="EMBL/GenBank/DDBJ databases">
        <title>Micromonospora globispora sp. nov. and Micromonospora rugosa sp. nov., isolated from marine sediment.</title>
        <authorList>
            <person name="Carro L."/>
            <person name="Aysel V."/>
            <person name="Cetin D."/>
            <person name="Igual J.M."/>
            <person name="Klenk H.-P."/>
            <person name="Trujillo M.E."/>
            <person name="Sahin N."/>
        </authorList>
    </citation>
    <scope>NUCLEOTIDE SEQUENCE [LARGE SCALE GENOMIC DNA]</scope>
    <source>
        <strain evidence="3">S2904</strain>
    </source>
</reference>
<keyword evidence="1" id="KW-0175">Coiled coil</keyword>
<gene>
    <name evidence="2" type="ORF">DLJ46_26075</name>
</gene>
<protein>
    <submittedName>
        <fullName evidence="2">Uncharacterized protein</fullName>
    </submittedName>
</protein>
<comment type="caution">
    <text evidence="2">The sequence shown here is derived from an EMBL/GenBank/DDBJ whole genome shotgun (WGS) entry which is preliminary data.</text>
</comment>
<evidence type="ECO:0000256" key="1">
    <source>
        <dbReference type="SAM" id="Coils"/>
    </source>
</evidence>
<name>A0A317JVN6_9ACTN</name>
<accession>A0A317JVN6</accession>
<feature type="non-terminal residue" evidence="2">
    <location>
        <position position="1"/>
    </location>
</feature>
<dbReference type="EMBL" id="QGSV01000324">
    <property type="protein sequence ID" value="PWU44418.1"/>
    <property type="molecule type" value="Genomic_DNA"/>
</dbReference>
<dbReference type="AlphaFoldDB" id="A0A317JVN6"/>
<feature type="coiled-coil region" evidence="1">
    <location>
        <begin position="25"/>
        <end position="59"/>
    </location>
</feature>
<dbReference type="Proteomes" id="UP000245683">
    <property type="component" value="Unassembled WGS sequence"/>
</dbReference>
<proteinExistence type="predicted"/>